<dbReference type="Proteomes" id="UP001157355">
    <property type="component" value="Unassembled WGS sequence"/>
</dbReference>
<protein>
    <submittedName>
        <fullName evidence="1">Uncharacterized protein</fullName>
    </submittedName>
</protein>
<evidence type="ECO:0000313" key="2">
    <source>
        <dbReference type="Proteomes" id="UP001157355"/>
    </source>
</evidence>
<gene>
    <name evidence="1" type="ORF">GCM10010873_05500</name>
</gene>
<dbReference type="RefSeq" id="WP_284323804.1">
    <property type="nucleotide sequence ID" value="NZ_BSPP01000003.1"/>
</dbReference>
<reference evidence="1 2" key="1">
    <citation type="journal article" date="2014" name="Int. J. Syst. Evol. Microbiol.">
        <title>Complete genome sequence of Corynebacterium casei LMG S-19264T (=DSM 44701T), isolated from a smear-ripened cheese.</title>
        <authorList>
            <consortium name="US DOE Joint Genome Institute (JGI-PGF)"/>
            <person name="Walter F."/>
            <person name="Albersmeier A."/>
            <person name="Kalinowski J."/>
            <person name="Ruckert C."/>
        </authorList>
    </citation>
    <scope>NUCLEOTIDE SEQUENCE [LARGE SCALE GENOMIC DNA]</scope>
    <source>
        <strain evidence="1 2">NBRC 111766</strain>
    </source>
</reference>
<evidence type="ECO:0000313" key="1">
    <source>
        <dbReference type="EMBL" id="GLS85577.1"/>
    </source>
</evidence>
<dbReference type="EMBL" id="BSPP01000003">
    <property type="protein sequence ID" value="GLS85577.1"/>
    <property type="molecule type" value="Genomic_DNA"/>
</dbReference>
<name>A0AA37WYW2_9RHOB</name>
<organism evidence="1 2">
    <name type="scientific">Cypionkella aquatica</name>
    <dbReference type="NCBI Taxonomy" id="1756042"/>
    <lineage>
        <taxon>Bacteria</taxon>
        <taxon>Pseudomonadati</taxon>
        <taxon>Pseudomonadota</taxon>
        <taxon>Alphaproteobacteria</taxon>
        <taxon>Rhodobacterales</taxon>
        <taxon>Paracoccaceae</taxon>
        <taxon>Cypionkella</taxon>
    </lineage>
</organism>
<sequence length="178" mass="19788">MPVFISQASASEVLGLNPTTVGQSMSCSPHFTKNRHPHYYLVEVLKWTDRKARPKLAELVKVSDHNSDLYVGKDGLMVARSFEAFLHVDPKAQARSKKMQAKFMNTLATIPGGDAFYIYGEALRSKVLLASGITEFVLTGEESNLPHNWPKFIEGFCLINGGLDPRELEEFWTEAAAA</sequence>
<dbReference type="AlphaFoldDB" id="A0AA37WYW2"/>
<keyword evidence="2" id="KW-1185">Reference proteome</keyword>
<accession>A0AA37WYW2</accession>
<proteinExistence type="predicted"/>
<comment type="caution">
    <text evidence="1">The sequence shown here is derived from an EMBL/GenBank/DDBJ whole genome shotgun (WGS) entry which is preliminary data.</text>
</comment>